<gene>
    <name evidence="1" type="ORF">L6164_011198</name>
</gene>
<name>A0ACB9P515_BAUVA</name>
<dbReference type="EMBL" id="CM039430">
    <property type="protein sequence ID" value="KAI4343903.1"/>
    <property type="molecule type" value="Genomic_DNA"/>
</dbReference>
<protein>
    <submittedName>
        <fullName evidence="1">Uncharacterized protein</fullName>
    </submittedName>
</protein>
<evidence type="ECO:0000313" key="1">
    <source>
        <dbReference type="EMBL" id="KAI4343903.1"/>
    </source>
</evidence>
<accession>A0ACB9P515</accession>
<reference evidence="1 2" key="1">
    <citation type="journal article" date="2022" name="DNA Res.">
        <title>Chromosomal-level genome assembly of the orchid tree Bauhinia variegata (Leguminosae; Cercidoideae) supports the allotetraploid origin hypothesis of Bauhinia.</title>
        <authorList>
            <person name="Zhong Y."/>
            <person name="Chen Y."/>
            <person name="Zheng D."/>
            <person name="Pang J."/>
            <person name="Liu Y."/>
            <person name="Luo S."/>
            <person name="Meng S."/>
            <person name="Qian L."/>
            <person name="Wei D."/>
            <person name="Dai S."/>
            <person name="Zhou R."/>
        </authorList>
    </citation>
    <scope>NUCLEOTIDE SEQUENCE [LARGE SCALE GENOMIC DNA]</scope>
    <source>
        <strain evidence="1">BV-YZ2020</strain>
    </source>
</reference>
<organism evidence="1 2">
    <name type="scientific">Bauhinia variegata</name>
    <name type="common">Purple orchid tree</name>
    <name type="synonym">Phanera variegata</name>
    <dbReference type="NCBI Taxonomy" id="167791"/>
    <lineage>
        <taxon>Eukaryota</taxon>
        <taxon>Viridiplantae</taxon>
        <taxon>Streptophyta</taxon>
        <taxon>Embryophyta</taxon>
        <taxon>Tracheophyta</taxon>
        <taxon>Spermatophyta</taxon>
        <taxon>Magnoliopsida</taxon>
        <taxon>eudicotyledons</taxon>
        <taxon>Gunneridae</taxon>
        <taxon>Pentapetalae</taxon>
        <taxon>rosids</taxon>
        <taxon>fabids</taxon>
        <taxon>Fabales</taxon>
        <taxon>Fabaceae</taxon>
        <taxon>Cercidoideae</taxon>
        <taxon>Cercideae</taxon>
        <taxon>Bauhiniinae</taxon>
        <taxon>Bauhinia</taxon>
    </lineage>
</organism>
<keyword evidence="2" id="KW-1185">Reference proteome</keyword>
<comment type="caution">
    <text evidence="1">The sequence shown here is derived from an EMBL/GenBank/DDBJ whole genome shotgun (WGS) entry which is preliminary data.</text>
</comment>
<proteinExistence type="predicted"/>
<dbReference type="Proteomes" id="UP000828941">
    <property type="component" value="Chromosome 5"/>
</dbReference>
<evidence type="ECO:0000313" key="2">
    <source>
        <dbReference type="Proteomes" id="UP000828941"/>
    </source>
</evidence>
<sequence length="551" mass="62324">MLIEGLVPANTASYRFLQQHIFSLLGSCKTLREIVQIQSQLVVNGLAQKNYILAKLLSFYVTMGRLQDAQKLFENIENPSTTVWNLMIRGHGHSEMPWKSVEFYNRMVATEAEPNGFTYSFLLSACGRSGLMREGEQVHGRVLVNGQRSNVFVQTNLINLYAKFGGDGGIAQARHMFDDMSQRSIVSWNSMLAGYIRYSNFDEARRIFDEMPHRNVVSWTTMIAGCAQNGKSKQALSFFREMRRARVELDQAALVAALSACSELGDQKLGRWIHWYVQERLNPRNQQPSVFLSNALIHMYASCGLIDEACKVFNKMPEKSTVSWTSIIIAFAKHGHAQKALQMFRMMLSAGLNKVRPDEITFIGVLCACSHGGFIDEGRQIFASMNQTWGIIPRIEHYGCMVDLLSRAGFLDEALELIQTMPIDPNDAVWGALLGGCRIHKNAELASYVAVKLIPELNTDQAAGYLVLLSNVYALAKRWRDVIDVRKYMIEIGVKKPPGRSWIQIYGVVHDFLAGDMIHKHSFFIYEILHGITKQAHQEGYEPDFSELFLE</sequence>